<dbReference type="InterPro" id="IPR036388">
    <property type="entry name" value="WH-like_DNA-bd_sf"/>
</dbReference>
<evidence type="ECO:0000256" key="3">
    <source>
        <dbReference type="ARBA" id="ARBA00023163"/>
    </source>
</evidence>
<keyword evidence="2" id="KW-0238">DNA-binding</keyword>
<dbReference type="NCBIfam" id="NF033788">
    <property type="entry name" value="HTH_metalloreg"/>
    <property type="match status" value="1"/>
</dbReference>
<sequence>MNSDKILFKLHAEVCNSMGHPIRLETVHLLKEAELSFSEIAELIGVGKSTLARHLSLMVSNGIIIQRKEGVNVYYKIASPKITTACALMREVLIERLKSNIDIIPNVD</sequence>
<reference evidence="5" key="1">
    <citation type="submission" date="2018-06" db="EMBL/GenBank/DDBJ databases">
        <authorList>
            <person name="Zhirakovskaya E."/>
        </authorList>
    </citation>
    <scope>NUCLEOTIDE SEQUENCE</scope>
</reference>
<feature type="domain" description="HTH arsR-type" evidence="4">
    <location>
        <begin position="3"/>
        <end position="97"/>
    </location>
</feature>
<gene>
    <name evidence="5" type="ORF">MNBD_BACTEROID01-2369</name>
</gene>
<dbReference type="SMART" id="SM00418">
    <property type="entry name" value="HTH_ARSR"/>
    <property type="match status" value="1"/>
</dbReference>
<evidence type="ECO:0000256" key="1">
    <source>
        <dbReference type="ARBA" id="ARBA00023015"/>
    </source>
</evidence>
<dbReference type="SUPFAM" id="SSF46785">
    <property type="entry name" value="Winged helix' DNA-binding domain"/>
    <property type="match status" value="1"/>
</dbReference>
<dbReference type="AlphaFoldDB" id="A0A3B0U1V7"/>
<dbReference type="PRINTS" id="PR00778">
    <property type="entry name" value="HTHARSR"/>
</dbReference>
<dbReference type="PANTHER" id="PTHR33154">
    <property type="entry name" value="TRANSCRIPTIONAL REGULATOR, ARSR FAMILY"/>
    <property type="match status" value="1"/>
</dbReference>
<dbReference type="InterPro" id="IPR001845">
    <property type="entry name" value="HTH_ArsR_DNA-bd_dom"/>
</dbReference>
<evidence type="ECO:0000256" key="2">
    <source>
        <dbReference type="ARBA" id="ARBA00023125"/>
    </source>
</evidence>
<name>A0A3B0U1V7_9ZZZZ</name>
<dbReference type="InterPro" id="IPR036390">
    <property type="entry name" value="WH_DNA-bd_sf"/>
</dbReference>
<accession>A0A3B0U1V7</accession>
<proteinExistence type="predicted"/>
<keyword evidence="1" id="KW-0805">Transcription regulation</keyword>
<dbReference type="EMBL" id="UOEP01000182">
    <property type="protein sequence ID" value="VAW22960.1"/>
    <property type="molecule type" value="Genomic_DNA"/>
</dbReference>
<dbReference type="InterPro" id="IPR011991">
    <property type="entry name" value="ArsR-like_HTH"/>
</dbReference>
<dbReference type="PANTHER" id="PTHR33154:SF33">
    <property type="entry name" value="TRANSCRIPTIONAL REPRESSOR SDPR"/>
    <property type="match status" value="1"/>
</dbReference>
<dbReference type="CDD" id="cd00090">
    <property type="entry name" value="HTH_ARSR"/>
    <property type="match status" value="1"/>
</dbReference>
<dbReference type="InterPro" id="IPR051081">
    <property type="entry name" value="HTH_MetalResp_TranReg"/>
</dbReference>
<protein>
    <recommendedName>
        <fullName evidence="4">HTH arsR-type domain-containing protein</fullName>
    </recommendedName>
</protein>
<dbReference type="PROSITE" id="PS50987">
    <property type="entry name" value="HTH_ARSR_2"/>
    <property type="match status" value="1"/>
</dbReference>
<dbReference type="Gene3D" id="1.10.10.10">
    <property type="entry name" value="Winged helix-like DNA-binding domain superfamily/Winged helix DNA-binding domain"/>
    <property type="match status" value="1"/>
</dbReference>
<dbReference type="GO" id="GO:0003700">
    <property type="term" value="F:DNA-binding transcription factor activity"/>
    <property type="evidence" value="ECO:0007669"/>
    <property type="project" value="InterPro"/>
</dbReference>
<dbReference type="GO" id="GO:0003677">
    <property type="term" value="F:DNA binding"/>
    <property type="evidence" value="ECO:0007669"/>
    <property type="project" value="UniProtKB-KW"/>
</dbReference>
<keyword evidence="3" id="KW-0804">Transcription</keyword>
<dbReference type="Pfam" id="PF01022">
    <property type="entry name" value="HTH_5"/>
    <property type="match status" value="1"/>
</dbReference>
<evidence type="ECO:0000259" key="4">
    <source>
        <dbReference type="PROSITE" id="PS50987"/>
    </source>
</evidence>
<organism evidence="5">
    <name type="scientific">hydrothermal vent metagenome</name>
    <dbReference type="NCBI Taxonomy" id="652676"/>
    <lineage>
        <taxon>unclassified sequences</taxon>
        <taxon>metagenomes</taxon>
        <taxon>ecological metagenomes</taxon>
    </lineage>
</organism>
<evidence type="ECO:0000313" key="5">
    <source>
        <dbReference type="EMBL" id="VAW22960.1"/>
    </source>
</evidence>